<comment type="pathway">
    <text evidence="12">Cofactor biosynthesis; molybdopterin biosynthesis.</text>
</comment>
<feature type="domain" description="Radical SAM core" evidence="13">
    <location>
        <begin position="10"/>
        <end position="231"/>
    </location>
</feature>
<dbReference type="InterPro" id="IPR000385">
    <property type="entry name" value="MoaA_NifB_PqqE_Fe-S-bd_CS"/>
</dbReference>
<dbReference type="GO" id="GO:0005525">
    <property type="term" value="F:GTP binding"/>
    <property type="evidence" value="ECO:0007669"/>
    <property type="project" value="UniProtKB-UniRule"/>
</dbReference>
<evidence type="ECO:0000256" key="10">
    <source>
        <dbReference type="ARBA" id="ARBA00023239"/>
    </source>
</evidence>
<dbReference type="RefSeq" id="WP_011388078.1">
    <property type="nucleotide sequence ID" value="NC_007643.1"/>
</dbReference>
<dbReference type="SFLD" id="SFLDG01067">
    <property type="entry name" value="SPASM/twitch_domain_containing"/>
    <property type="match status" value="1"/>
</dbReference>
<dbReference type="GO" id="GO:0046872">
    <property type="term" value="F:metal ion binding"/>
    <property type="evidence" value="ECO:0007669"/>
    <property type="project" value="UniProtKB-KW"/>
</dbReference>
<dbReference type="GO" id="GO:0051539">
    <property type="term" value="F:4 iron, 4 sulfur cluster binding"/>
    <property type="evidence" value="ECO:0007669"/>
    <property type="project" value="UniProtKB-UniRule"/>
</dbReference>
<proteinExistence type="inferred from homology"/>
<dbReference type="InterPro" id="IPR006638">
    <property type="entry name" value="Elp3/MiaA/NifB-like_rSAM"/>
</dbReference>
<sequence>MGATGRLVDRFGRAITYLRLSVTDRCNFRCVYCMGEDITFLPMRDLLTIEELDRLCAAFIGLGVRKLRLTGGEPLVRRGVETLIGHLGEHVAAGRLDELTLTTNGARLAAFAPGLVLAGVRRVNVSLDTLDGDRFRQLTRLGDLETVLAGIAAAKAQGLAVKINAVVFEGGPEGDIDALIAWCGAQGHDLTLIEAMPFGGMAGLGDGHRSFLEGLRRRLAERWSFEACDHATGGPARYVRVAQTGGRLGFIAPISGCFCDGCNRVRVTCTGALHPCLDGGATADLRAALRAGESNGPLERAIDEGLRAKPRGHGFNTLIEHGRVSLGRHMSVTGG</sequence>
<dbReference type="PhylomeDB" id="Q2RXL5"/>
<feature type="binding site" evidence="12">
    <location>
        <position position="68"/>
    </location>
    <ligand>
        <name>GTP</name>
        <dbReference type="ChEBI" id="CHEBI:37565"/>
    </ligand>
</feature>
<dbReference type="EnsemblBacteria" id="ABC21130">
    <property type="protein sequence ID" value="ABC21130"/>
    <property type="gene ID" value="Rru_A0325"/>
</dbReference>
<dbReference type="InterPro" id="IPR050105">
    <property type="entry name" value="MoCo_biosynth_MoaA/MoaC"/>
</dbReference>
<dbReference type="AlphaFoldDB" id="Q2RXL5"/>
<dbReference type="CDD" id="cd21117">
    <property type="entry name" value="Twitch_MoaA"/>
    <property type="match status" value="1"/>
</dbReference>
<dbReference type="PROSITE" id="PS51918">
    <property type="entry name" value="RADICAL_SAM"/>
    <property type="match status" value="1"/>
</dbReference>
<feature type="binding site" evidence="12">
    <location>
        <position position="259"/>
    </location>
    <ligand>
        <name>[4Fe-4S] cluster</name>
        <dbReference type="ChEBI" id="CHEBI:49883"/>
        <label>2</label>
        <note>4Fe-4S-substrate</note>
    </ligand>
</feature>
<dbReference type="PATRIC" id="fig|269796.9.peg.381"/>
<organism evidence="14 15">
    <name type="scientific">Rhodospirillum rubrum (strain ATCC 11170 / ATH 1.1.1 / DSM 467 / LMG 4362 / NCIMB 8255 / S1)</name>
    <dbReference type="NCBI Taxonomy" id="269796"/>
    <lineage>
        <taxon>Bacteria</taxon>
        <taxon>Pseudomonadati</taxon>
        <taxon>Pseudomonadota</taxon>
        <taxon>Alphaproteobacteria</taxon>
        <taxon>Rhodospirillales</taxon>
        <taxon>Rhodospirillaceae</taxon>
        <taxon>Rhodospirillum</taxon>
    </lineage>
</organism>
<evidence type="ECO:0000256" key="11">
    <source>
        <dbReference type="ARBA" id="ARBA00048697"/>
    </source>
</evidence>
<dbReference type="CDD" id="cd01335">
    <property type="entry name" value="Radical_SAM"/>
    <property type="match status" value="1"/>
</dbReference>
<dbReference type="GO" id="GO:0061798">
    <property type="term" value="F:GTP 3',8'-cyclase activity"/>
    <property type="evidence" value="ECO:0007669"/>
    <property type="project" value="UniProtKB-UniRule"/>
</dbReference>
<dbReference type="SFLD" id="SFLDG01383">
    <property type="entry name" value="cyclic_pyranopterin_phosphate"/>
    <property type="match status" value="1"/>
</dbReference>
<comment type="similarity">
    <text evidence="12">Belongs to the radical SAM superfamily. MoaA family.</text>
</comment>
<keyword evidence="8 12" id="KW-0342">GTP-binding</keyword>
<comment type="catalytic activity">
    <reaction evidence="11 12">
        <text>GTP + AH2 + S-adenosyl-L-methionine = (8S)-3',8-cyclo-7,8-dihydroguanosine 5'-triphosphate + 5'-deoxyadenosine + L-methionine + A + H(+)</text>
        <dbReference type="Rhea" id="RHEA:49576"/>
        <dbReference type="ChEBI" id="CHEBI:13193"/>
        <dbReference type="ChEBI" id="CHEBI:15378"/>
        <dbReference type="ChEBI" id="CHEBI:17319"/>
        <dbReference type="ChEBI" id="CHEBI:17499"/>
        <dbReference type="ChEBI" id="CHEBI:37565"/>
        <dbReference type="ChEBI" id="CHEBI:57844"/>
        <dbReference type="ChEBI" id="CHEBI:59789"/>
        <dbReference type="ChEBI" id="CHEBI:131766"/>
        <dbReference type="EC" id="4.1.99.22"/>
    </reaction>
</comment>
<dbReference type="GO" id="GO:1904047">
    <property type="term" value="F:S-adenosyl-L-methionine binding"/>
    <property type="evidence" value="ECO:0007669"/>
    <property type="project" value="UniProtKB-UniRule"/>
</dbReference>
<dbReference type="InterPro" id="IPR058240">
    <property type="entry name" value="rSAM_sf"/>
</dbReference>
<feature type="binding site" evidence="12">
    <location>
        <position position="102"/>
    </location>
    <ligand>
        <name>GTP</name>
        <dbReference type="ChEBI" id="CHEBI:37565"/>
    </ligand>
</feature>
<dbReference type="SFLD" id="SFLDG01386">
    <property type="entry name" value="main_SPASM_domain-containing"/>
    <property type="match status" value="1"/>
</dbReference>
<dbReference type="SMART" id="SM00729">
    <property type="entry name" value="Elp3"/>
    <property type="match status" value="1"/>
</dbReference>
<dbReference type="STRING" id="269796.Rru_A0325"/>
<dbReference type="HOGENOM" id="CLU_009273_0_1_5"/>
<feature type="binding site" evidence="12">
    <location>
        <position position="196"/>
    </location>
    <ligand>
        <name>S-adenosyl-L-methionine</name>
        <dbReference type="ChEBI" id="CHEBI:59789"/>
    </ligand>
</feature>
<dbReference type="PANTHER" id="PTHR22960:SF0">
    <property type="entry name" value="MOLYBDENUM COFACTOR BIOSYNTHESIS PROTEIN 1"/>
    <property type="match status" value="1"/>
</dbReference>
<feature type="binding site" evidence="12">
    <location>
        <position position="276"/>
    </location>
    <ligand>
        <name>[4Fe-4S] cluster</name>
        <dbReference type="ChEBI" id="CHEBI:49883"/>
        <label>2</label>
        <note>4Fe-4S-substrate</note>
    </ligand>
</feature>
<keyword evidence="7 12" id="KW-0411">Iron-sulfur</keyword>
<feature type="binding site" evidence="12">
    <location>
        <position position="126"/>
    </location>
    <ligand>
        <name>S-adenosyl-L-methionine</name>
        <dbReference type="ChEBI" id="CHEBI:59789"/>
    </ligand>
</feature>
<dbReference type="UniPathway" id="UPA00344"/>
<accession>Q2RXL5</accession>
<feature type="binding site" evidence="12">
    <location>
        <position position="30"/>
    </location>
    <ligand>
        <name>[4Fe-4S] cluster</name>
        <dbReference type="ChEBI" id="CHEBI:49883"/>
        <label>1</label>
        <note>4Fe-4S-S-AdoMet</note>
    </ligand>
</feature>
<dbReference type="GO" id="GO:0006777">
    <property type="term" value="P:Mo-molybdopterin cofactor biosynthetic process"/>
    <property type="evidence" value="ECO:0007669"/>
    <property type="project" value="UniProtKB-UniRule"/>
</dbReference>
<evidence type="ECO:0000256" key="12">
    <source>
        <dbReference type="HAMAP-Rule" id="MF_01225"/>
    </source>
</evidence>
<dbReference type="PANTHER" id="PTHR22960">
    <property type="entry name" value="MOLYBDOPTERIN COFACTOR SYNTHESIS PROTEIN A"/>
    <property type="match status" value="1"/>
</dbReference>
<dbReference type="InterPro" id="IPR040064">
    <property type="entry name" value="MoaA-like"/>
</dbReference>
<dbReference type="Gene3D" id="3.20.20.70">
    <property type="entry name" value="Aldolase class I"/>
    <property type="match status" value="1"/>
</dbReference>
<evidence type="ECO:0000313" key="14">
    <source>
        <dbReference type="EMBL" id="ABC21130.1"/>
    </source>
</evidence>
<dbReference type="PROSITE" id="PS01305">
    <property type="entry name" value="MOAA_NIFB_PQQE"/>
    <property type="match status" value="1"/>
</dbReference>
<evidence type="ECO:0000256" key="5">
    <source>
        <dbReference type="ARBA" id="ARBA00022741"/>
    </source>
</evidence>
<evidence type="ECO:0000256" key="4">
    <source>
        <dbReference type="ARBA" id="ARBA00022723"/>
    </source>
</evidence>
<feature type="binding site" evidence="12">
    <location>
        <position position="262"/>
    </location>
    <ligand>
        <name>[4Fe-4S] cluster</name>
        <dbReference type="ChEBI" id="CHEBI:49883"/>
        <label>2</label>
        <note>4Fe-4S-substrate</note>
    </ligand>
</feature>
<dbReference type="EMBL" id="CP000230">
    <property type="protein sequence ID" value="ABC21130.1"/>
    <property type="molecule type" value="Genomic_DNA"/>
</dbReference>
<name>Q2RXL5_RHORT</name>
<keyword evidence="5 12" id="KW-0547">Nucleotide-binding</keyword>
<keyword evidence="10 12" id="KW-0456">Lyase</keyword>
<comment type="cofactor">
    <cofactor evidence="12">
        <name>[4Fe-4S] cluster</name>
        <dbReference type="ChEBI" id="CHEBI:49883"/>
    </cofactor>
    <text evidence="12">Binds 2 [4Fe-4S] clusters. Binds 1 [4Fe-4S] cluster coordinated with 3 cysteines and an exchangeable S-adenosyl-L-methionine and 1 [4Fe-4S] cluster coordinated with 3 cysteines and the GTP-derived substrate.</text>
</comment>
<evidence type="ECO:0000256" key="8">
    <source>
        <dbReference type="ARBA" id="ARBA00023134"/>
    </source>
</evidence>
<gene>
    <name evidence="12" type="primary">moaA</name>
    <name evidence="14" type="ordered locus">Rru_A0325</name>
</gene>
<evidence type="ECO:0000256" key="7">
    <source>
        <dbReference type="ARBA" id="ARBA00023014"/>
    </source>
</evidence>
<dbReference type="Pfam" id="PF06463">
    <property type="entry name" value="Mob_synth_C"/>
    <property type="match status" value="1"/>
</dbReference>
<dbReference type="InterPro" id="IPR007197">
    <property type="entry name" value="rSAM"/>
</dbReference>
<evidence type="ECO:0000256" key="2">
    <source>
        <dbReference type="ARBA" id="ARBA00022485"/>
    </source>
</evidence>
<keyword evidence="2 12" id="KW-0004">4Fe-4S</keyword>
<evidence type="ECO:0000256" key="1">
    <source>
        <dbReference type="ARBA" id="ARBA00012167"/>
    </source>
</evidence>
<protein>
    <recommendedName>
        <fullName evidence="1 12">GTP 3',8-cyclase</fullName>
        <ecNumber evidence="1 12">4.1.99.22</ecNumber>
    </recommendedName>
    <alternativeName>
        <fullName evidence="12">Molybdenum cofactor biosynthesis protein A</fullName>
    </alternativeName>
</protein>
<feature type="binding site" evidence="12">
    <location>
        <position position="72"/>
    </location>
    <ligand>
        <name>S-adenosyl-L-methionine</name>
        <dbReference type="ChEBI" id="CHEBI:59789"/>
    </ligand>
</feature>
<evidence type="ECO:0000256" key="6">
    <source>
        <dbReference type="ARBA" id="ARBA00023004"/>
    </source>
</evidence>
<keyword evidence="9 12" id="KW-0501">Molybdenum cofactor biosynthesis</keyword>
<dbReference type="eggNOG" id="COG2896">
    <property type="taxonomic scope" value="Bacteria"/>
</dbReference>
<feature type="binding site" evidence="12">
    <location>
        <position position="26"/>
    </location>
    <ligand>
        <name>[4Fe-4S] cluster</name>
        <dbReference type="ChEBI" id="CHEBI:49883"/>
        <label>1</label>
        <note>4Fe-4S-S-AdoMet</note>
    </ligand>
</feature>
<keyword evidence="15" id="KW-1185">Reference proteome</keyword>
<feature type="binding site" evidence="12">
    <location>
        <position position="19"/>
    </location>
    <ligand>
        <name>GTP</name>
        <dbReference type="ChEBI" id="CHEBI:37565"/>
    </ligand>
</feature>
<reference evidence="14 15" key="1">
    <citation type="journal article" date="2011" name="Stand. Genomic Sci.">
        <title>Complete genome sequence of Rhodospirillum rubrum type strain (S1).</title>
        <authorList>
            <person name="Munk A.C."/>
            <person name="Copeland A."/>
            <person name="Lucas S."/>
            <person name="Lapidus A."/>
            <person name="Del Rio T.G."/>
            <person name="Barry K."/>
            <person name="Detter J.C."/>
            <person name="Hammon N."/>
            <person name="Israni S."/>
            <person name="Pitluck S."/>
            <person name="Brettin T."/>
            <person name="Bruce D."/>
            <person name="Han C."/>
            <person name="Tapia R."/>
            <person name="Gilna P."/>
            <person name="Schmutz J."/>
            <person name="Larimer F."/>
            <person name="Land M."/>
            <person name="Kyrpides N.C."/>
            <person name="Mavromatis K."/>
            <person name="Richardson P."/>
            <person name="Rohde M."/>
            <person name="Goker M."/>
            <person name="Klenk H.P."/>
            <person name="Zhang Y."/>
            <person name="Roberts G.P."/>
            <person name="Reslewic S."/>
            <person name="Schwartz D.C."/>
        </authorList>
    </citation>
    <scope>NUCLEOTIDE SEQUENCE [LARGE SCALE GENOMIC DNA]</scope>
    <source>
        <strain evidence="15">ATCC 11170 / ATH 1.1.1 / DSM 467 / LMG 4362 / NCIMB 8255 / S1</strain>
    </source>
</reference>
<comment type="subunit">
    <text evidence="12">Monomer and homodimer.</text>
</comment>
<evidence type="ECO:0000256" key="9">
    <source>
        <dbReference type="ARBA" id="ARBA00023150"/>
    </source>
</evidence>
<feature type="binding site" evidence="12">
    <location>
        <position position="162"/>
    </location>
    <ligand>
        <name>GTP</name>
        <dbReference type="ChEBI" id="CHEBI:37565"/>
    </ligand>
</feature>
<evidence type="ECO:0000259" key="13">
    <source>
        <dbReference type="PROSITE" id="PS51918"/>
    </source>
</evidence>
<keyword evidence="6 12" id="KW-0408">Iron</keyword>
<dbReference type="KEGG" id="rru:Rru_A0325"/>
<dbReference type="NCBIfam" id="TIGR02666">
    <property type="entry name" value="moaA"/>
    <property type="match status" value="1"/>
</dbReference>
<keyword evidence="3 12" id="KW-0949">S-adenosyl-L-methionine</keyword>
<dbReference type="InterPro" id="IPR013785">
    <property type="entry name" value="Aldolase_TIM"/>
</dbReference>
<feature type="binding site" evidence="12">
    <location>
        <begin position="264"/>
        <end position="266"/>
    </location>
    <ligand>
        <name>GTP</name>
        <dbReference type="ChEBI" id="CHEBI:37565"/>
    </ligand>
</feature>
<evidence type="ECO:0000256" key="3">
    <source>
        <dbReference type="ARBA" id="ARBA00022691"/>
    </source>
</evidence>
<keyword evidence="4 12" id="KW-0479">Metal-binding</keyword>
<dbReference type="InterPro" id="IPR013483">
    <property type="entry name" value="MoaA"/>
</dbReference>
<feature type="binding site" evidence="12">
    <location>
        <position position="33"/>
    </location>
    <ligand>
        <name>[4Fe-4S] cluster</name>
        <dbReference type="ChEBI" id="CHEBI:49883"/>
        <label>1</label>
        <note>4Fe-4S-S-AdoMet</note>
    </ligand>
</feature>
<dbReference type="SFLD" id="SFLDS00029">
    <property type="entry name" value="Radical_SAM"/>
    <property type="match status" value="1"/>
</dbReference>
<dbReference type="SUPFAM" id="SSF102114">
    <property type="entry name" value="Radical SAM enzymes"/>
    <property type="match status" value="1"/>
</dbReference>
<comment type="function">
    <text evidence="12">Catalyzes the cyclization of GTP to (8S)-3',8-cyclo-7,8-dihydroguanosine 5'-triphosphate.</text>
</comment>
<dbReference type="GO" id="GO:0061799">
    <property type="term" value="F:cyclic pyranopterin monophosphate synthase activity"/>
    <property type="evidence" value="ECO:0007669"/>
    <property type="project" value="TreeGrafter"/>
</dbReference>
<dbReference type="InterPro" id="IPR010505">
    <property type="entry name" value="MoaA_twitch"/>
</dbReference>
<dbReference type="Pfam" id="PF04055">
    <property type="entry name" value="Radical_SAM"/>
    <property type="match status" value="1"/>
</dbReference>
<dbReference type="HAMAP" id="MF_01225_B">
    <property type="entry name" value="MoaA_B"/>
    <property type="match status" value="1"/>
</dbReference>
<dbReference type="Proteomes" id="UP000001929">
    <property type="component" value="Chromosome"/>
</dbReference>
<evidence type="ECO:0000313" key="15">
    <source>
        <dbReference type="Proteomes" id="UP000001929"/>
    </source>
</evidence>
<dbReference type="EC" id="4.1.99.22" evidence="1 12"/>
<feature type="binding site" evidence="12">
    <location>
        <position position="32"/>
    </location>
    <ligand>
        <name>S-adenosyl-L-methionine</name>
        <dbReference type="ChEBI" id="CHEBI:59789"/>
    </ligand>
</feature>